<dbReference type="AlphaFoldDB" id="A0AAC9IV72"/>
<dbReference type="Proteomes" id="UP000182060">
    <property type="component" value="Chromosome"/>
</dbReference>
<dbReference type="SUPFAM" id="SSF141130">
    <property type="entry name" value="Acetamidase/Formamidase-like"/>
    <property type="match status" value="2"/>
</dbReference>
<accession>A0AAC9IV72</accession>
<dbReference type="PANTHER" id="PTHR31891:SF1">
    <property type="entry name" value="FORMAMIDASE C869.04-RELATED"/>
    <property type="match status" value="1"/>
</dbReference>
<organism evidence="2 3">
    <name type="scientific">Polynucleobacter asymbioticus</name>
    <dbReference type="NCBI Taxonomy" id="576611"/>
    <lineage>
        <taxon>Bacteria</taxon>
        <taxon>Pseudomonadati</taxon>
        <taxon>Pseudomonadota</taxon>
        <taxon>Betaproteobacteria</taxon>
        <taxon>Burkholderiales</taxon>
        <taxon>Burkholderiaceae</taxon>
        <taxon>Polynucleobacter</taxon>
    </lineage>
</organism>
<proteinExistence type="predicted"/>
<sequence length="498" mass="54431">MKYPKLALLGGLIILASPITHAFPDDGYSRPYQPITPAPVFIQGPPDQANMLVRQLSNSKNNTYILPAIPSTTNWGYFDAGAPPALSIKSGDTVMIETLPAGGGQVAPGITEAQIDSINNDPMFPGRGPHTLTGPIFVEGAKKGDVVAVHINKIRMRSYATNNSAAKAGLFYDQFPPKVDTYYLDNEKMEMQFESNIVVPLSPFPGILAVARSKEEQLLPYTTITSFNEKNPPSPQHSGWCVKMSGSLGGTIGCDSKQPGAYGGNLDLREMTVGSTTYLPVFVDGAYIWTGDSHAAQGNGEVDLDALETAFSELNVTVTLIKKEDRPEFGVWPIVETPNAWITIGYDLNLNQALSNLKEETVRFIQSSRKVTKPEAEAIMLNNWNCPISEVVNEVLGTYCIIPKNINTKKSGDIPKEDNAQFWVSYASDPSDLMAAMKSASMQSIVKMSKNLSITEDRAYRLATFVMDCRIGRPQQGIYEVSCMVPKSILRNKTKNKS</sequence>
<feature type="signal peptide" evidence="1">
    <location>
        <begin position="1"/>
        <end position="22"/>
    </location>
</feature>
<reference evidence="2" key="1">
    <citation type="journal article" date="2017" name="Appl. Environ. Microbiol.">
        <title>Microdiversification of a pelagic Polynucleobacter species is mainly driven by acquisition of genomic islands from a partially interspecific gene pool.</title>
        <authorList>
            <person name="Hoetzinger M."/>
            <person name="Hahn M.W."/>
            <person name="Jezberova J."/>
            <person name="Schmidt J."/>
            <person name="Koll U."/>
        </authorList>
    </citation>
    <scope>NUCLEOTIDE SEQUENCE</scope>
    <source>
        <strain evidence="2">MWH-RechtKol4</strain>
    </source>
</reference>
<dbReference type="Gene3D" id="3.10.28.20">
    <property type="entry name" value="Acetamidase/Formamidase-like domains"/>
    <property type="match status" value="2"/>
</dbReference>
<dbReference type="Gene3D" id="2.60.120.580">
    <property type="entry name" value="Acetamidase/Formamidase-like domains"/>
    <property type="match status" value="1"/>
</dbReference>
<dbReference type="RefSeq" id="WP_071539622.1">
    <property type="nucleotide sequence ID" value="NZ_CP015016.1"/>
</dbReference>
<evidence type="ECO:0008006" key="4">
    <source>
        <dbReference type="Google" id="ProtNLM"/>
    </source>
</evidence>
<dbReference type="PANTHER" id="PTHR31891">
    <property type="entry name" value="FORMAMIDASE C869.04-RELATED"/>
    <property type="match status" value="1"/>
</dbReference>
<protein>
    <recommendedName>
        <fullName evidence="4">Acetamidase</fullName>
    </recommendedName>
</protein>
<evidence type="ECO:0000256" key="1">
    <source>
        <dbReference type="SAM" id="SignalP"/>
    </source>
</evidence>
<gene>
    <name evidence="2" type="ORF">AOC25_09095</name>
</gene>
<feature type="chain" id="PRO_5042222977" description="Acetamidase" evidence="1">
    <location>
        <begin position="23"/>
        <end position="498"/>
    </location>
</feature>
<evidence type="ECO:0000313" key="2">
    <source>
        <dbReference type="EMBL" id="APC01762.1"/>
    </source>
</evidence>
<keyword evidence="1" id="KW-0732">Signal</keyword>
<name>A0AAC9IV72_9BURK</name>
<dbReference type="InterPro" id="IPR004304">
    <property type="entry name" value="FmdA_AmdA"/>
</dbReference>
<dbReference type="EMBL" id="CP015017">
    <property type="protein sequence ID" value="APC01762.1"/>
    <property type="molecule type" value="Genomic_DNA"/>
</dbReference>
<dbReference type="Pfam" id="PF03069">
    <property type="entry name" value="FmdA_AmdA"/>
    <property type="match status" value="1"/>
</dbReference>
<dbReference type="GO" id="GO:0016811">
    <property type="term" value="F:hydrolase activity, acting on carbon-nitrogen (but not peptide) bonds, in linear amides"/>
    <property type="evidence" value="ECO:0007669"/>
    <property type="project" value="InterPro"/>
</dbReference>
<evidence type="ECO:0000313" key="3">
    <source>
        <dbReference type="Proteomes" id="UP000182060"/>
    </source>
</evidence>